<name>B0XKU3_CULQU</name>
<gene>
    <name evidence="3" type="primary">6054329</name>
    <name evidence="2" type="ORF">CpipJ_CPIJ019981</name>
</gene>
<dbReference type="AlphaFoldDB" id="B0XKU3"/>
<protein>
    <submittedName>
        <fullName evidence="2 3">Uncharacterized protein</fullName>
    </submittedName>
</protein>
<dbReference type="Proteomes" id="UP000002320">
    <property type="component" value="Unassembled WGS sequence"/>
</dbReference>
<dbReference type="EMBL" id="DS234006">
    <property type="protein sequence ID" value="EDS32595.1"/>
    <property type="molecule type" value="Genomic_DNA"/>
</dbReference>
<proteinExistence type="predicted"/>
<evidence type="ECO:0000313" key="4">
    <source>
        <dbReference type="Proteomes" id="UP000002320"/>
    </source>
</evidence>
<dbReference type="HOGENOM" id="CLU_1190882_0_0_1"/>
<organism>
    <name type="scientific">Culex quinquefasciatus</name>
    <name type="common">Southern house mosquito</name>
    <name type="synonym">Culex pungens</name>
    <dbReference type="NCBI Taxonomy" id="7176"/>
    <lineage>
        <taxon>Eukaryota</taxon>
        <taxon>Metazoa</taxon>
        <taxon>Ecdysozoa</taxon>
        <taxon>Arthropoda</taxon>
        <taxon>Hexapoda</taxon>
        <taxon>Insecta</taxon>
        <taxon>Pterygota</taxon>
        <taxon>Neoptera</taxon>
        <taxon>Endopterygota</taxon>
        <taxon>Diptera</taxon>
        <taxon>Nematocera</taxon>
        <taxon>Culicoidea</taxon>
        <taxon>Culicidae</taxon>
        <taxon>Culicinae</taxon>
        <taxon>Culicini</taxon>
        <taxon>Culex</taxon>
        <taxon>Culex</taxon>
    </lineage>
</organism>
<evidence type="ECO:0000313" key="3">
    <source>
        <dbReference type="EnsemblMetazoa" id="CPIJ019981-PA"/>
    </source>
</evidence>
<reference evidence="2" key="1">
    <citation type="submission" date="2007-03" db="EMBL/GenBank/DDBJ databases">
        <title>Annotation of Culex pipiens quinquefasciatus.</title>
        <authorList>
            <consortium name="The Broad Institute Genome Sequencing Platform"/>
            <person name="Atkinson P.W."/>
            <person name="Hemingway J."/>
            <person name="Christensen B.M."/>
            <person name="Higgs S."/>
            <person name="Kodira C."/>
            <person name="Hannick L."/>
            <person name="Megy K."/>
            <person name="O'Leary S."/>
            <person name="Pearson M."/>
            <person name="Haas B.J."/>
            <person name="Mauceli E."/>
            <person name="Wortman J.R."/>
            <person name="Lee N.H."/>
            <person name="Guigo R."/>
            <person name="Stanke M."/>
            <person name="Alvarado L."/>
            <person name="Amedeo P."/>
            <person name="Antoine C.H."/>
            <person name="Arensburger P."/>
            <person name="Bidwell S.L."/>
            <person name="Crawford M."/>
            <person name="Camaro F."/>
            <person name="Devon K."/>
            <person name="Engels R."/>
            <person name="Hammond M."/>
            <person name="Howarth C."/>
            <person name="Koehrsen M."/>
            <person name="Lawson D."/>
            <person name="Montgomery P."/>
            <person name="Nene V."/>
            <person name="Nusbaum C."/>
            <person name="Puiu D."/>
            <person name="Romero-Severson J."/>
            <person name="Severson D.W."/>
            <person name="Shumway M."/>
            <person name="Sisk P."/>
            <person name="Stolte C."/>
            <person name="Zeng Q."/>
            <person name="Eisenstadt E."/>
            <person name="Fraser-Liggett C."/>
            <person name="Strausberg R."/>
            <person name="Galagan J."/>
            <person name="Birren B."/>
            <person name="Collins F.H."/>
        </authorList>
    </citation>
    <scope>NUCLEOTIDE SEQUENCE [LARGE SCALE GENOMIC DNA]</scope>
    <source>
        <strain evidence="2">JHB</strain>
    </source>
</reference>
<keyword evidence="1" id="KW-0175">Coiled coil</keyword>
<evidence type="ECO:0000313" key="2">
    <source>
        <dbReference type="EMBL" id="EDS32595.1"/>
    </source>
</evidence>
<feature type="coiled-coil region" evidence="1">
    <location>
        <begin position="44"/>
        <end position="89"/>
    </location>
</feature>
<dbReference type="EnsemblMetazoa" id="CPIJ019981-RA">
    <property type="protein sequence ID" value="CPIJ019981-PA"/>
    <property type="gene ID" value="CPIJ019981"/>
</dbReference>
<dbReference type="KEGG" id="cqu:CpipJ_CPIJ019981"/>
<dbReference type="VEuPathDB" id="VectorBase:CPIJ019981"/>
<reference evidence="3" key="2">
    <citation type="submission" date="2021-02" db="UniProtKB">
        <authorList>
            <consortium name="EnsemblMetazoa"/>
        </authorList>
    </citation>
    <scope>IDENTIFICATION</scope>
    <source>
        <strain evidence="3">JHB</strain>
    </source>
</reference>
<sequence length="233" mass="25770">MDGQDDSMQATINNGVPGVGPVPPQQFHQQGPRFILPATPDPVLMQLVTVMQQQQQQLAQQIQEQHQQMRQQQQNMAQQQESITAIVRQQQQFMETVAANNGLRSAINILLEPTRSHCLRHFTSCLTPATTTWGTNNYHDQPSARAFEETLGHSSLVSFQHQHAGQAACAIYNHVVVDDHLFTCGGHREAFGRSRARVSTAGPTGLVVNIWAVIDITRSPPKAVDKRRAAPAT</sequence>
<evidence type="ECO:0000256" key="1">
    <source>
        <dbReference type="SAM" id="Coils"/>
    </source>
</evidence>
<dbReference type="InParanoid" id="B0XKU3"/>
<accession>B0XKU3</accession>
<keyword evidence="4" id="KW-1185">Reference proteome</keyword>